<reference evidence="3 4" key="1">
    <citation type="submission" date="2015-04" db="EMBL/GenBank/DDBJ databases">
        <title>Lasius niger genome sequencing.</title>
        <authorList>
            <person name="Konorov E.A."/>
            <person name="Nikitin M.A."/>
            <person name="Kirill M.V."/>
            <person name="Chang P."/>
        </authorList>
    </citation>
    <scope>NUCLEOTIDE SEQUENCE [LARGE SCALE GENOMIC DNA]</scope>
    <source>
        <tissue evidence="3">Whole</tissue>
    </source>
</reference>
<evidence type="ECO:0000313" key="4">
    <source>
        <dbReference type="Proteomes" id="UP000036403"/>
    </source>
</evidence>
<feature type="transmembrane region" description="Helical" evidence="2">
    <location>
        <begin position="6"/>
        <end position="26"/>
    </location>
</feature>
<keyword evidence="2" id="KW-0812">Transmembrane</keyword>
<organism evidence="3 4">
    <name type="scientific">Lasius niger</name>
    <name type="common">Black garden ant</name>
    <dbReference type="NCBI Taxonomy" id="67767"/>
    <lineage>
        <taxon>Eukaryota</taxon>
        <taxon>Metazoa</taxon>
        <taxon>Ecdysozoa</taxon>
        <taxon>Arthropoda</taxon>
        <taxon>Hexapoda</taxon>
        <taxon>Insecta</taxon>
        <taxon>Pterygota</taxon>
        <taxon>Neoptera</taxon>
        <taxon>Endopterygota</taxon>
        <taxon>Hymenoptera</taxon>
        <taxon>Apocrita</taxon>
        <taxon>Aculeata</taxon>
        <taxon>Formicoidea</taxon>
        <taxon>Formicidae</taxon>
        <taxon>Formicinae</taxon>
        <taxon>Lasius</taxon>
        <taxon>Lasius</taxon>
    </lineage>
</organism>
<evidence type="ECO:0000313" key="3">
    <source>
        <dbReference type="EMBL" id="KMQ98958.1"/>
    </source>
</evidence>
<comment type="caution">
    <text evidence="3">The sequence shown here is derived from an EMBL/GenBank/DDBJ whole genome shotgun (WGS) entry which is preliminary data.</text>
</comment>
<dbReference type="PaxDb" id="67767-A0A0J7L7B1"/>
<keyword evidence="2" id="KW-0472">Membrane</keyword>
<keyword evidence="4" id="KW-1185">Reference proteome</keyword>
<dbReference type="AlphaFoldDB" id="A0A0J7L7B1"/>
<accession>A0A0J7L7B1</accession>
<keyword evidence="2" id="KW-1133">Transmembrane helix</keyword>
<sequence>MTWMDTITAGTIVNSITMTIIIIIHAKSSSISTSSSSSNSRISSNNHTMDITISTRPSIISTPSSTRRIICIDFPFR</sequence>
<evidence type="ECO:0000256" key="2">
    <source>
        <dbReference type="SAM" id="Phobius"/>
    </source>
</evidence>
<dbReference type="Proteomes" id="UP000036403">
    <property type="component" value="Unassembled WGS sequence"/>
</dbReference>
<proteinExistence type="predicted"/>
<protein>
    <submittedName>
        <fullName evidence="3">Uncharacterized protein</fullName>
    </submittedName>
</protein>
<evidence type="ECO:0000256" key="1">
    <source>
        <dbReference type="SAM" id="MobiDB-lite"/>
    </source>
</evidence>
<name>A0A0J7L7B1_LASNI</name>
<dbReference type="EMBL" id="LBMM01000374">
    <property type="protein sequence ID" value="KMQ98958.1"/>
    <property type="molecule type" value="Genomic_DNA"/>
</dbReference>
<gene>
    <name evidence="3" type="ORF">RF55_1121</name>
</gene>
<feature type="region of interest" description="Disordered" evidence="1">
    <location>
        <begin position="28"/>
        <end position="47"/>
    </location>
</feature>